<feature type="domain" description="Ig-like" evidence="2">
    <location>
        <begin position="72"/>
        <end position="151"/>
    </location>
</feature>
<feature type="domain" description="Ig-like" evidence="2">
    <location>
        <begin position="352"/>
        <end position="430"/>
    </location>
</feature>
<feature type="domain" description="Ig-like" evidence="2">
    <location>
        <begin position="450"/>
        <end position="521"/>
    </location>
</feature>
<dbReference type="GeneID" id="101856172"/>
<dbReference type="PANTHER" id="PTHR45889">
    <property type="entry name" value="IG-LIKE DOMAIN-CONTAINING PROTEIN"/>
    <property type="match status" value="1"/>
</dbReference>
<gene>
    <name evidence="4" type="primary">LOC101856172</name>
</gene>
<dbReference type="RefSeq" id="XP_005095750.2">
    <property type="nucleotide sequence ID" value="XM_005095693.3"/>
</dbReference>
<evidence type="ECO:0000259" key="2">
    <source>
        <dbReference type="PROSITE" id="PS50835"/>
    </source>
</evidence>
<evidence type="ECO:0000256" key="1">
    <source>
        <dbReference type="SAM" id="SignalP"/>
    </source>
</evidence>
<dbReference type="InterPro" id="IPR007110">
    <property type="entry name" value="Ig-like_dom"/>
</dbReference>
<feature type="signal peptide" evidence="1">
    <location>
        <begin position="1"/>
        <end position="22"/>
    </location>
</feature>
<keyword evidence="3" id="KW-1185">Reference proteome</keyword>
<name>A0ABM0JKD2_APLCA</name>
<proteinExistence type="predicted"/>
<dbReference type="PROSITE" id="PS50835">
    <property type="entry name" value="IG_LIKE"/>
    <property type="match status" value="5"/>
</dbReference>
<dbReference type="InterPro" id="IPR013783">
    <property type="entry name" value="Ig-like_fold"/>
</dbReference>
<sequence length="686" mass="69206">MMLSTQLFLAGLMACALHLTAATSCTSATSLTCAKTTYVTGTCSSNVCQCETDFTAVDTGCARSTSLPVEKPTVVSEDGKYSGEVLVGQTIVLTCKTAYTSGVSYKWYLDDAAISDTTATVSVSGTSNLNKNYKCTITVGGDESAKSDAFNVVAYETSGTVSKKPIITGKRTAVTAASKEVTLLCGNLPKDTSETIAFLAGTAAAGATNPAVFDVVSGGLSQAISCTLTSVNSGATVADGVSDTVTTPSAISSNLPVEEVVTSVYPTAPVVGGYMAVKCMVRADTLTGLTYTWARSGNPIAGQEDHALQVNNLVDATHGNNVPYSCAAMIGTESVSDDSSAVNIVALSTTTPTVSSPVSAPARYGVGTSYTLTCTSTSETPGMTYEWTKAGTVQSTTSKTLTITATSTATTYTCKAKLGSATSAASAGVSVEGKNVVSVSVVGPMKPVAGQSVTFTCQVEKGGSAANPTYVWKDDGAAINGQTSSTYTIATPSASTAGHNGVLTCEATIGSEAATASAGLTVAVTATPDAPSLSSSAASDIIRSGGSYTLTCASTSHVTAAVYEWKFTVTGGSEVTLAGSSMTYTISNAMTSNAGAYKCKVTVGSQASSHSPALTITYSATKGLPCTAIATCSSQDMTAYTGNCIAGYCECASTGTLNADGCTSSSTKMAVSFLLLLLGLLGIRLM</sequence>
<evidence type="ECO:0000313" key="4">
    <source>
        <dbReference type="RefSeq" id="XP_005095750.2"/>
    </source>
</evidence>
<keyword evidence="1" id="KW-0732">Signal</keyword>
<organism evidence="3 4">
    <name type="scientific">Aplysia californica</name>
    <name type="common">California sea hare</name>
    <dbReference type="NCBI Taxonomy" id="6500"/>
    <lineage>
        <taxon>Eukaryota</taxon>
        <taxon>Metazoa</taxon>
        <taxon>Spiralia</taxon>
        <taxon>Lophotrochozoa</taxon>
        <taxon>Mollusca</taxon>
        <taxon>Gastropoda</taxon>
        <taxon>Heterobranchia</taxon>
        <taxon>Euthyneura</taxon>
        <taxon>Tectipleura</taxon>
        <taxon>Aplysiida</taxon>
        <taxon>Aplysioidea</taxon>
        <taxon>Aplysiidae</taxon>
        <taxon>Aplysia</taxon>
    </lineage>
</organism>
<evidence type="ECO:0000313" key="3">
    <source>
        <dbReference type="Proteomes" id="UP000694888"/>
    </source>
</evidence>
<dbReference type="PANTHER" id="PTHR45889:SF8">
    <property type="entry name" value="IG-LIKE DOMAIN-CONTAINING PROTEIN"/>
    <property type="match status" value="1"/>
</dbReference>
<dbReference type="Pfam" id="PF13895">
    <property type="entry name" value="Ig_2"/>
    <property type="match status" value="2"/>
</dbReference>
<dbReference type="Proteomes" id="UP000694888">
    <property type="component" value="Unplaced"/>
</dbReference>
<dbReference type="InterPro" id="IPR003599">
    <property type="entry name" value="Ig_sub"/>
</dbReference>
<dbReference type="Gene3D" id="2.60.40.10">
    <property type="entry name" value="Immunoglobulins"/>
    <property type="match status" value="4"/>
</dbReference>
<feature type="domain" description="Ig-like" evidence="2">
    <location>
        <begin position="256"/>
        <end position="343"/>
    </location>
</feature>
<accession>A0ABM0JKD2</accession>
<dbReference type="SMART" id="SM00409">
    <property type="entry name" value="IG"/>
    <property type="match status" value="4"/>
</dbReference>
<protein>
    <submittedName>
        <fullName evidence="4">Pneumococcal serine-rich repeat protein</fullName>
    </submittedName>
</protein>
<feature type="domain" description="Ig-like" evidence="2">
    <location>
        <begin position="531"/>
        <end position="615"/>
    </location>
</feature>
<feature type="chain" id="PRO_5045941552" evidence="1">
    <location>
        <begin position="23"/>
        <end position="686"/>
    </location>
</feature>
<dbReference type="SUPFAM" id="SSF48726">
    <property type="entry name" value="Immunoglobulin"/>
    <property type="match status" value="3"/>
</dbReference>
<reference evidence="4" key="1">
    <citation type="submission" date="2025-08" db="UniProtKB">
        <authorList>
            <consortium name="RefSeq"/>
        </authorList>
    </citation>
    <scope>IDENTIFICATION</scope>
</reference>
<dbReference type="InterPro" id="IPR036179">
    <property type="entry name" value="Ig-like_dom_sf"/>
</dbReference>